<comment type="similarity">
    <text evidence="1">Belongs to the RutC family.</text>
</comment>
<dbReference type="PANTHER" id="PTHR11803:SF58">
    <property type="entry name" value="PROTEIN HMF1-RELATED"/>
    <property type="match status" value="1"/>
</dbReference>
<name>A0A2T8F7Q2_9ACTN</name>
<dbReference type="GO" id="GO:0019239">
    <property type="term" value="F:deaminase activity"/>
    <property type="evidence" value="ECO:0007669"/>
    <property type="project" value="TreeGrafter"/>
</dbReference>
<evidence type="ECO:0000256" key="1">
    <source>
        <dbReference type="ARBA" id="ARBA00010552"/>
    </source>
</evidence>
<organism evidence="2 3">
    <name type="scientific">Nocardioides gansuensis</name>
    <dbReference type="NCBI Taxonomy" id="2138300"/>
    <lineage>
        <taxon>Bacteria</taxon>
        <taxon>Bacillati</taxon>
        <taxon>Actinomycetota</taxon>
        <taxon>Actinomycetes</taxon>
        <taxon>Propionibacteriales</taxon>
        <taxon>Nocardioidaceae</taxon>
        <taxon>Nocardioides</taxon>
    </lineage>
</organism>
<dbReference type="CDD" id="cd00448">
    <property type="entry name" value="YjgF_YER057c_UK114_family"/>
    <property type="match status" value="1"/>
</dbReference>
<dbReference type="Gene3D" id="3.30.1330.40">
    <property type="entry name" value="RutC-like"/>
    <property type="match status" value="1"/>
</dbReference>
<accession>A0A2T8F7Q2</accession>
<proteinExistence type="inferred from homology"/>
<dbReference type="OrthoDB" id="9815126at2"/>
<reference evidence="2 3" key="1">
    <citation type="submission" date="2018-04" db="EMBL/GenBank/DDBJ databases">
        <title>Genome of Nocardioides gansuensis WSJ-1.</title>
        <authorList>
            <person name="Wu S."/>
            <person name="Wang G."/>
        </authorList>
    </citation>
    <scope>NUCLEOTIDE SEQUENCE [LARGE SCALE GENOMIC DNA]</scope>
    <source>
        <strain evidence="2 3">WSJ-1</strain>
    </source>
</reference>
<dbReference type="AlphaFoldDB" id="A0A2T8F7Q2"/>
<dbReference type="RefSeq" id="WP_116573462.1">
    <property type="nucleotide sequence ID" value="NZ_QDGZ01000007.1"/>
</dbReference>
<dbReference type="Proteomes" id="UP000246018">
    <property type="component" value="Unassembled WGS sequence"/>
</dbReference>
<dbReference type="EMBL" id="QDGZ01000007">
    <property type="protein sequence ID" value="PVG81697.1"/>
    <property type="molecule type" value="Genomic_DNA"/>
</dbReference>
<dbReference type="PANTHER" id="PTHR11803">
    <property type="entry name" value="2-IMINOBUTANOATE/2-IMINOPROPANOATE DEAMINASE RIDA"/>
    <property type="match status" value="1"/>
</dbReference>
<dbReference type="GO" id="GO:0005829">
    <property type="term" value="C:cytosol"/>
    <property type="evidence" value="ECO:0007669"/>
    <property type="project" value="TreeGrafter"/>
</dbReference>
<evidence type="ECO:0000313" key="2">
    <source>
        <dbReference type="EMBL" id="PVG81697.1"/>
    </source>
</evidence>
<keyword evidence="3" id="KW-1185">Reference proteome</keyword>
<dbReference type="Pfam" id="PF01042">
    <property type="entry name" value="Ribonuc_L-PSP"/>
    <property type="match status" value="1"/>
</dbReference>
<dbReference type="InterPro" id="IPR035959">
    <property type="entry name" value="RutC-like_sf"/>
</dbReference>
<dbReference type="SUPFAM" id="SSF55298">
    <property type="entry name" value="YjgF-like"/>
    <property type="match status" value="1"/>
</dbReference>
<protein>
    <submittedName>
        <fullName evidence="2">Reactive intermediate/imine deaminase</fullName>
    </submittedName>
</protein>
<sequence length="126" mass="13456">MPKTIPAIEGVQPGGGSYSQVVEANGLVFLAGQVGSVGGRPEIYPADFEAEVRATFGNVEQLLAGVGLGLEDVVRCVCYLTDFSDFAEMERIFREIFPTNPPVRATVGVASLARDCKFEVEVTASR</sequence>
<evidence type="ECO:0000313" key="3">
    <source>
        <dbReference type="Proteomes" id="UP000246018"/>
    </source>
</evidence>
<gene>
    <name evidence="2" type="ORF">DDE18_17080</name>
</gene>
<dbReference type="InterPro" id="IPR006175">
    <property type="entry name" value="YjgF/YER057c/UK114"/>
</dbReference>
<comment type="caution">
    <text evidence="2">The sequence shown here is derived from an EMBL/GenBank/DDBJ whole genome shotgun (WGS) entry which is preliminary data.</text>
</comment>